<dbReference type="InterPro" id="IPR016600">
    <property type="entry name" value="UCP012611"/>
</dbReference>
<organism evidence="1 2">
    <name type="scientific">Burkholderia humptydooensis</name>
    <dbReference type="NCBI Taxonomy" id="430531"/>
    <lineage>
        <taxon>Bacteria</taxon>
        <taxon>Pseudomonadati</taxon>
        <taxon>Pseudomonadota</taxon>
        <taxon>Betaproteobacteria</taxon>
        <taxon>Burkholderiales</taxon>
        <taxon>Burkholderiaceae</taxon>
        <taxon>Burkholderia</taxon>
        <taxon>pseudomallei group</taxon>
    </lineage>
</organism>
<dbReference type="EMBL" id="CP065686">
    <property type="protein sequence ID" value="QPS45514.1"/>
    <property type="molecule type" value="Genomic_DNA"/>
</dbReference>
<gene>
    <name evidence="1" type="ORF">I6G56_06345</name>
</gene>
<proteinExistence type="predicted"/>
<sequence length="333" mass="37222">MTANEKKDLAHARVSASYGADAWVRFTVAGKRFDMPVVINASTRSLGASIIVNRMLSRRAPNDARPLMLVTQHITSRMADDLIAKGIPFLDTAGNAYLHEPEATIMIVGRDKPALNLKNPTSRSTTPKGLRVTFALLTQSGLVHAPYRTIADRSAVALNTVNLAMDDLIYRGLVVHKGARRVIADRRRLIEEWTSLFPTRLRPKLSPCRFTSWTKESNWWSRPEVLDIDARLGGEAGADILTHEIKPASLTIYSHGGITPRLMLNGMLRPDDRGNVEVLETFWPAKAEEGWNLPHREVVHPLLIYSDLITSGDDRNRAVAQTIYDRYLAKERA</sequence>
<dbReference type="PIRSF" id="PIRSF012611">
    <property type="entry name" value="UCP012611"/>
    <property type="match status" value="1"/>
</dbReference>
<dbReference type="KEGG" id="bhg:I6G56_06345"/>
<dbReference type="Pfam" id="PF09952">
    <property type="entry name" value="AbiEi_2"/>
    <property type="match status" value="1"/>
</dbReference>
<evidence type="ECO:0000313" key="2">
    <source>
        <dbReference type="Proteomes" id="UP000594943"/>
    </source>
</evidence>
<protein>
    <submittedName>
        <fullName evidence="1">Type IV toxin-antitoxin system AbiEi family antitoxin</fullName>
    </submittedName>
</protein>
<name>A0A7U4P7M0_9BURK</name>
<reference evidence="1 2" key="1">
    <citation type="submission" date="2020-12" db="EMBL/GenBank/DDBJ databases">
        <title>FDA dAtabase for Regulatory Grade micrObial Sequences (FDA-ARGOS): Supporting development and validation of Infectious Disease Dx tests.</title>
        <authorList>
            <person name="Nelson B."/>
            <person name="Plummer A."/>
            <person name="Tallon L."/>
            <person name="Sadzewicz L."/>
            <person name="Zhao X."/>
            <person name="Boylan J."/>
            <person name="Ott S."/>
            <person name="Bowen H."/>
            <person name="Vavikolanu K."/>
            <person name="Mehta A."/>
            <person name="Aluvathingal J."/>
            <person name="Nadendla S."/>
            <person name="Myers T."/>
            <person name="Yan Y."/>
            <person name="Sichtig H."/>
        </authorList>
    </citation>
    <scope>NUCLEOTIDE SEQUENCE [LARGE SCALE GENOMIC DNA]</scope>
    <source>
        <strain evidence="1 2">FDAARGOS_899</strain>
    </source>
</reference>
<accession>A0A7T2U4T3</accession>
<dbReference type="InterPro" id="IPR019238">
    <property type="entry name" value="AbiEi_2"/>
</dbReference>
<dbReference type="Proteomes" id="UP000594943">
    <property type="component" value="Chromosome 1"/>
</dbReference>
<accession>A0A7U4P7M0</accession>
<evidence type="ECO:0000313" key="1">
    <source>
        <dbReference type="EMBL" id="QPS45514.1"/>
    </source>
</evidence>
<dbReference type="AlphaFoldDB" id="A0A7U4P7M0"/>